<comment type="caution">
    <text evidence="1">The sequence shown here is derived from an EMBL/GenBank/DDBJ whole genome shotgun (WGS) entry which is preliminary data.</text>
</comment>
<dbReference type="EMBL" id="FMIE01000121">
    <property type="protein sequence ID" value="SCL84175.1"/>
    <property type="molecule type" value="Genomic_DNA"/>
</dbReference>
<evidence type="ECO:0000313" key="1">
    <source>
        <dbReference type="EMBL" id="SCL84175.1"/>
    </source>
</evidence>
<name>A0A1C6WBL1_PLABE</name>
<organism evidence="1">
    <name type="scientific">Plasmodium berghei</name>
    <dbReference type="NCBI Taxonomy" id="5821"/>
    <lineage>
        <taxon>Eukaryota</taxon>
        <taxon>Sar</taxon>
        <taxon>Alveolata</taxon>
        <taxon>Apicomplexa</taxon>
        <taxon>Aconoidasida</taxon>
        <taxon>Haemosporida</taxon>
        <taxon>Plasmodiidae</taxon>
        <taxon>Plasmodium</taxon>
        <taxon>Plasmodium (Vinckeia)</taxon>
    </lineage>
</organism>
<dbReference type="AlphaFoldDB" id="A0A1C6WBL1"/>
<reference evidence="1" key="1">
    <citation type="submission" date="2016-08" db="EMBL/GenBank/DDBJ databases">
        <authorList>
            <consortium name="Pathogen Informatics"/>
        </authorList>
    </citation>
    <scope>NUCLEOTIDE SEQUENCE</scope>
    <source>
        <strain evidence="1">NK65 ny</strain>
    </source>
</reference>
<sequence>MNENSSKNSYINPDAHISVNINIDDDIYISDNISKNTYVNLENYLIYNKYISSKIIKKYKILSSFNKSSSISVYLRSRH</sequence>
<proteinExistence type="predicted"/>
<accession>A0A1C6WBL1</accession>
<feature type="non-terminal residue" evidence="1">
    <location>
        <position position="1"/>
    </location>
</feature>
<dbReference type="Proteomes" id="UP000516480">
    <property type="component" value="Unassembled WGS sequence"/>
</dbReference>
<gene>
    <name evidence="1" type="ORF">PBNK65NY_000502700</name>
</gene>
<protein>
    <submittedName>
        <fullName evidence="1">Uncharacterized protein</fullName>
    </submittedName>
</protein>